<reference evidence="1 2" key="1">
    <citation type="submission" date="2016-03" db="EMBL/GenBank/DDBJ databases">
        <authorList>
            <person name="Ploux O."/>
        </authorList>
    </citation>
    <scope>NUCLEOTIDE SEQUENCE [LARGE SCALE GENOMIC DNA]</scope>
    <source>
        <strain evidence="1 2">R0</strain>
    </source>
</reference>
<evidence type="ECO:0000313" key="2">
    <source>
        <dbReference type="Proteomes" id="UP000075320"/>
    </source>
</evidence>
<comment type="caution">
    <text evidence="1">The sequence shown here is derived from an EMBL/GenBank/DDBJ whole genome shotgun (WGS) entry which is preliminary data.</text>
</comment>
<dbReference type="OrthoDB" id="5293900at2"/>
<protein>
    <submittedName>
        <fullName evidence="1">Uncharacterized protein</fullName>
    </submittedName>
</protein>
<name>A0A150WPQ1_BDEBC</name>
<dbReference type="EMBL" id="LUKE01000001">
    <property type="protein sequence ID" value="KYG66304.1"/>
    <property type="molecule type" value="Genomic_DNA"/>
</dbReference>
<dbReference type="AlphaFoldDB" id="A0A150WPQ1"/>
<gene>
    <name evidence="1" type="ORF">AZI86_04405</name>
</gene>
<dbReference type="InterPro" id="IPR036567">
    <property type="entry name" value="RHF-like"/>
</dbReference>
<sequence length="133" mass="15173">MSTLLNPTIEDIEQNPEVKSFIYQQIAEFEAFVTPQTIVAVVARDPKKLAIQYETEGRDFDLKELRKLYRIGIVLTEAGAKVEAEGVHEDIFEAIKLAKDNLLKELITIQDSVVSNQDRLIEINHYLQPPVLH</sequence>
<organism evidence="1 2">
    <name type="scientific">Bdellovibrio bacteriovorus</name>
    <dbReference type="NCBI Taxonomy" id="959"/>
    <lineage>
        <taxon>Bacteria</taxon>
        <taxon>Pseudomonadati</taxon>
        <taxon>Bdellovibrionota</taxon>
        <taxon>Bdellovibrionia</taxon>
        <taxon>Bdellovibrionales</taxon>
        <taxon>Pseudobdellovibrionaceae</taxon>
        <taxon>Bdellovibrio</taxon>
    </lineage>
</organism>
<dbReference type="RefSeq" id="WP_061833870.1">
    <property type="nucleotide sequence ID" value="NZ_LUKE01000001.1"/>
</dbReference>
<keyword evidence="2" id="KW-1185">Reference proteome</keyword>
<proteinExistence type="predicted"/>
<dbReference type="Gene3D" id="3.30.160.100">
    <property type="entry name" value="Ribosome hibernation promotion factor-like"/>
    <property type="match status" value="1"/>
</dbReference>
<accession>A0A150WPQ1</accession>
<dbReference type="SUPFAM" id="SSF69754">
    <property type="entry name" value="Ribosome binding protein Y (YfiA homologue)"/>
    <property type="match status" value="1"/>
</dbReference>
<dbReference type="Proteomes" id="UP000075320">
    <property type="component" value="Unassembled WGS sequence"/>
</dbReference>
<evidence type="ECO:0000313" key="1">
    <source>
        <dbReference type="EMBL" id="KYG66304.1"/>
    </source>
</evidence>